<evidence type="ECO:0000313" key="3">
    <source>
        <dbReference type="Proteomes" id="UP000053342"/>
    </source>
</evidence>
<feature type="compositionally biased region" description="Polar residues" evidence="1">
    <location>
        <begin position="614"/>
        <end position="636"/>
    </location>
</feature>
<keyword evidence="3" id="KW-1185">Reference proteome</keyword>
<dbReference type="STRING" id="215243.A0A0D2E3U4"/>
<dbReference type="GeneID" id="27358072"/>
<dbReference type="AlphaFoldDB" id="A0A0D2E3U4"/>
<feature type="compositionally biased region" description="Basic and acidic residues" evidence="1">
    <location>
        <begin position="472"/>
        <end position="495"/>
    </location>
</feature>
<dbReference type="RefSeq" id="XP_016262665.1">
    <property type="nucleotide sequence ID" value="XM_016407061.1"/>
</dbReference>
<feature type="compositionally biased region" description="Basic residues" evidence="1">
    <location>
        <begin position="451"/>
        <end position="463"/>
    </location>
</feature>
<accession>A0A0D2E3U4</accession>
<feature type="compositionally biased region" description="Basic and acidic residues" evidence="1">
    <location>
        <begin position="157"/>
        <end position="173"/>
    </location>
</feature>
<dbReference type="EMBL" id="KN847336">
    <property type="protein sequence ID" value="KIW42449.1"/>
    <property type="molecule type" value="Genomic_DNA"/>
</dbReference>
<protein>
    <submittedName>
        <fullName evidence="2">Uncharacterized protein</fullName>
    </submittedName>
</protein>
<feature type="compositionally biased region" description="Low complexity" evidence="1">
    <location>
        <begin position="308"/>
        <end position="320"/>
    </location>
</feature>
<feature type="region of interest" description="Disordered" evidence="1">
    <location>
        <begin position="1"/>
        <end position="645"/>
    </location>
</feature>
<organism evidence="2 3">
    <name type="scientific">Exophiala oligosperma</name>
    <dbReference type="NCBI Taxonomy" id="215243"/>
    <lineage>
        <taxon>Eukaryota</taxon>
        <taxon>Fungi</taxon>
        <taxon>Dikarya</taxon>
        <taxon>Ascomycota</taxon>
        <taxon>Pezizomycotina</taxon>
        <taxon>Eurotiomycetes</taxon>
        <taxon>Chaetothyriomycetidae</taxon>
        <taxon>Chaetothyriales</taxon>
        <taxon>Herpotrichiellaceae</taxon>
        <taxon>Exophiala</taxon>
    </lineage>
</organism>
<feature type="compositionally biased region" description="Low complexity" evidence="1">
    <location>
        <begin position="327"/>
        <end position="344"/>
    </location>
</feature>
<feature type="compositionally biased region" description="Basic and acidic residues" evidence="1">
    <location>
        <begin position="260"/>
        <end position="271"/>
    </location>
</feature>
<feature type="compositionally biased region" description="Low complexity" evidence="1">
    <location>
        <begin position="229"/>
        <end position="244"/>
    </location>
</feature>
<feature type="compositionally biased region" description="Basic and acidic residues" evidence="1">
    <location>
        <begin position="583"/>
        <end position="593"/>
    </location>
</feature>
<feature type="compositionally biased region" description="Basic and acidic residues" evidence="1">
    <location>
        <begin position="73"/>
        <end position="85"/>
    </location>
</feature>
<gene>
    <name evidence="2" type="ORF">PV06_05998</name>
</gene>
<dbReference type="VEuPathDB" id="FungiDB:PV06_05998"/>
<sequence length="645" mass="67400">MSANSGNGGVRNLRAMFENKTTDQASSPPSRGRSPNPSEFSNGSRPVSKVRASFVAVERPGENGAAPILGLRRTSDLSSRDENRENSSIATFSPERRPFAREMSSFDGSRKDGQHQNDSTQGGLGDILKGSAFADNGLSKDKSDTKDISKTPSKAQVQEKKHTEVSSKPKEAAKATGGGEKVTSNVKNSGPAPKSAQPTKSISSAKVPPVKHIVTKPAPSTKSNPAPKSPLTSKSSPKTPTSPLAHIRGGPAKIKGVMDSAKRAQEAREAAAQKSMKTTKPQSTAPAPAPRASLQAKQSSQSIKKDPTSTSPKIPKSPRTLRPKSPTRPARLPAAATAPTAASAAKHDAQRSPTETAPRKSIAKRPSTASMKPPRASMSSSTGSGILAKKASRASLANGHGNGHERPTSRVSTSRADEGFLARMMRPTASSAQKVHDKVQVNSPPRSKPTASHKHKEPPKHKIPPPEMQLEVPEHGTGEVKDGTLGEEDHTHEVAGHPSLQVVEEDTQPSNAEVEAPGSAVEHAETEAMQSTPVEAKSDLPMSVEPPTSDGPASSSEGTHATPSHINEKDLESSTPGDATEVEATKISEDAEPKSSTPAIETEPKTAVPAESAEPTTSVSADATESVTGPLSTENEPANKDNGDV</sequence>
<feature type="compositionally biased region" description="Basic and acidic residues" evidence="1">
    <location>
        <begin position="138"/>
        <end position="149"/>
    </location>
</feature>
<dbReference type="Proteomes" id="UP000053342">
    <property type="component" value="Unassembled WGS sequence"/>
</dbReference>
<evidence type="ECO:0000256" key="1">
    <source>
        <dbReference type="SAM" id="MobiDB-lite"/>
    </source>
</evidence>
<dbReference type="OrthoDB" id="3600083at2759"/>
<evidence type="ECO:0000313" key="2">
    <source>
        <dbReference type="EMBL" id="KIW42449.1"/>
    </source>
</evidence>
<proteinExistence type="predicted"/>
<reference evidence="2 3" key="1">
    <citation type="submission" date="2015-01" db="EMBL/GenBank/DDBJ databases">
        <title>The Genome Sequence of Exophiala oligosperma CBS72588.</title>
        <authorList>
            <consortium name="The Broad Institute Genomics Platform"/>
            <person name="Cuomo C."/>
            <person name="de Hoog S."/>
            <person name="Gorbushina A."/>
            <person name="Stielow B."/>
            <person name="Teixiera M."/>
            <person name="Abouelleil A."/>
            <person name="Chapman S.B."/>
            <person name="Priest M."/>
            <person name="Young S.K."/>
            <person name="Wortman J."/>
            <person name="Nusbaum C."/>
            <person name="Birren B."/>
        </authorList>
    </citation>
    <scope>NUCLEOTIDE SEQUENCE [LARGE SCALE GENOMIC DNA]</scope>
    <source>
        <strain evidence="2 3">CBS 72588</strain>
    </source>
</reference>
<feature type="compositionally biased region" description="Polar residues" evidence="1">
    <location>
        <begin position="551"/>
        <end position="565"/>
    </location>
</feature>
<feature type="compositionally biased region" description="Low complexity" evidence="1">
    <location>
        <begin position="26"/>
        <end position="38"/>
    </location>
</feature>
<feature type="compositionally biased region" description="Polar residues" evidence="1">
    <location>
        <begin position="276"/>
        <end position="285"/>
    </location>
</feature>
<name>A0A0D2E3U4_9EURO</name>
<dbReference type="HOGENOM" id="CLU_028198_0_0_1"/>